<keyword evidence="2" id="KW-1185">Reference proteome</keyword>
<gene>
    <name evidence="1" type="ORF">VitviT2T_021286</name>
</gene>
<reference evidence="1 2" key="1">
    <citation type="journal article" date="2023" name="Hortic Res">
        <title>The complete reference genome for grapevine (Vitis vinifera L.) genetics and breeding.</title>
        <authorList>
            <person name="Shi X."/>
            <person name="Cao S."/>
            <person name="Wang X."/>
            <person name="Huang S."/>
            <person name="Wang Y."/>
            <person name="Liu Z."/>
            <person name="Liu W."/>
            <person name="Leng X."/>
            <person name="Peng Y."/>
            <person name="Wang N."/>
            <person name="Wang Y."/>
            <person name="Ma Z."/>
            <person name="Xu X."/>
            <person name="Zhang F."/>
            <person name="Xue H."/>
            <person name="Zhong H."/>
            <person name="Wang Y."/>
            <person name="Zhang K."/>
            <person name="Velt A."/>
            <person name="Avia K."/>
            <person name="Holtgrawe D."/>
            <person name="Grimplet J."/>
            <person name="Matus J.T."/>
            <person name="Ware D."/>
            <person name="Wu X."/>
            <person name="Wang H."/>
            <person name="Liu C."/>
            <person name="Fang Y."/>
            <person name="Rustenholz C."/>
            <person name="Cheng Z."/>
            <person name="Xiao H."/>
            <person name="Zhou Y."/>
        </authorList>
    </citation>
    <scope>NUCLEOTIDE SEQUENCE [LARGE SCALE GENOMIC DNA]</scope>
    <source>
        <strain evidence="2">cv. Pinot noir / PN40024</strain>
        <tissue evidence="1">Leaf</tissue>
    </source>
</reference>
<name>A0ABY9D6H7_VITVI</name>
<protein>
    <submittedName>
        <fullName evidence="1">Uncharacterized protein</fullName>
    </submittedName>
</protein>
<dbReference type="Proteomes" id="UP001227230">
    <property type="component" value="Chromosome 14"/>
</dbReference>
<dbReference type="EMBL" id="CP126661">
    <property type="protein sequence ID" value="WKA03160.1"/>
    <property type="molecule type" value="Genomic_DNA"/>
</dbReference>
<proteinExistence type="predicted"/>
<evidence type="ECO:0000313" key="2">
    <source>
        <dbReference type="Proteomes" id="UP001227230"/>
    </source>
</evidence>
<evidence type="ECO:0000313" key="1">
    <source>
        <dbReference type="EMBL" id="WKA03160.1"/>
    </source>
</evidence>
<sequence length="104" mass="11721">MSLMTLYFLDEINEHGTFSEIGDIMDGVVPRDEYVDEMLAMSMSQIEEMVQPELASPFDLFRVSVIKIAEEIQTASSLEFTKSAIVVDDLFDGLVGLLRERPTL</sequence>
<accession>A0ABY9D6H7</accession>
<organism evidence="1 2">
    <name type="scientific">Vitis vinifera</name>
    <name type="common">Grape</name>
    <dbReference type="NCBI Taxonomy" id="29760"/>
    <lineage>
        <taxon>Eukaryota</taxon>
        <taxon>Viridiplantae</taxon>
        <taxon>Streptophyta</taxon>
        <taxon>Embryophyta</taxon>
        <taxon>Tracheophyta</taxon>
        <taxon>Spermatophyta</taxon>
        <taxon>Magnoliopsida</taxon>
        <taxon>eudicotyledons</taxon>
        <taxon>Gunneridae</taxon>
        <taxon>Pentapetalae</taxon>
        <taxon>rosids</taxon>
        <taxon>Vitales</taxon>
        <taxon>Vitaceae</taxon>
        <taxon>Viteae</taxon>
        <taxon>Vitis</taxon>
    </lineage>
</organism>